<dbReference type="InterPro" id="IPR028082">
    <property type="entry name" value="Peripla_BP_I"/>
</dbReference>
<dbReference type="Gene3D" id="3.40.50.2300">
    <property type="match status" value="2"/>
</dbReference>
<sequence length="424" mass="45797">MTQRNGNGGRGAGTSRRSLLLGAGGLAATQLASSKLGMPYIGNAAAAEPIRIGMIWAKTGAIVDQSTFLAQGGLFAAEQRNNQLLGRPLEIIWLDEPNPQGAQLNAQRLIDEHKVCALIGGAQSSFALAISAVAKKAKIPYVAANAAALDLTGKLCNKYTFRLQPPVDVHTKVLAPYCMGLGKRWYTLTAAYAFGQDIKASFTDFNAKNGGTIVGADEVPVGTPDYSSFILKIRAAKPDVVVGGLSASDLTTFLKQWNELGMKGKIPFAEISIGNTDIWGVGPDAATGIYTMVWYYKNPANTEDDKAFTDAYMKKFNQPPPDKAWMGWFGMRSLLESIELAKSTEPAAIVKALETWHVKDGDLDVSYRDFDHQMKRRTIICKVKDKITDKWDYVDVLENAPKTVAEIDAAFGSAADSACKMDGL</sequence>
<dbReference type="InterPro" id="IPR051010">
    <property type="entry name" value="BCAA_transport"/>
</dbReference>
<comment type="caution">
    <text evidence="5">The sequence shown here is derived from an EMBL/GenBank/DDBJ whole genome shotgun (WGS) entry which is preliminary data.</text>
</comment>
<feature type="domain" description="Leucine-binding protein" evidence="4">
    <location>
        <begin position="49"/>
        <end position="385"/>
    </location>
</feature>
<dbReference type="RefSeq" id="WP_191124333.1">
    <property type="nucleotide sequence ID" value="NZ_JACXWY010000006.1"/>
</dbReference>
<evidence type="ECO:0000256" key="1">
    <source>
        <dbReference type="ARBA" id="ARBA00010062"/>
    </source>
</evidence>
<accession>A0A927E8V3</accession>
<dbReference type="GO" id="GO:0006865">
    <property type="term" value="P:amino acid transport"/>
    <property type="evidence" value="ECO:0007669"/>
    <property type="project" value="UniProtKB-KW"/>
</dbReference>
<name>A0A927E8V3_9HYPH</name>
<dbReference type="PANTHER" id="PTHR30483">
    <property type="entry name" value="LEUCINE-SPECIFIC-BINDING PROTEIN"/>
    <property type="match status" value="1"/>
</dbReference>
<keyword evidence="3" id="KW-0029">Amino-acid transport</keyword>
<dbReference type="InterPro" id="IPR006311">
    <property type="entry name" value="TAT_signal"/>
</dbReference>
<dbReference type="CDD" id="cd06268">
    <property type="entry name" value="PBP1_ABC_transporter_LIVBP-like"/>
    <property type="match status" value="1"/>
</dbReference>
<dbReference type="Pfam" id="PF13458">
    <property type="entry name" value="Peripla_BP_6"/>
    <property type="match status" value="1"/>
</dbReference>
<organism evidence="5 6">
    <name type="scientific">Bosea spartocytisi</name>
    <dbReference type="NCBI Taxonomy" id="2773451"/>
    <lineage>
        <taxon>Bacteria</taxon>
        <taxon>Pseudomonadati</taxon>
        <taxon>Pseudomonadota</taxon>
        <taxon>Alphaproteobacteria</taxon>
        <taxon>Hyphomicrobiales</taxon>
        <taxon>Boseaceae</taxon>
        <taxon>Bosea</taxon>
    </lineage>
</organism>
<evidence type="ECO:0000256" key="3">
    <source>
        <dbReference type="ARBA" id="ARBA00022970"/>
    </source>
</evidence>
<protein>
    <submittedName>
        <fullName evidence="5">Amino acid ABC transporter substrate-binding protein</fullName>
    </submittedName>
</protein>
<keyword evidence="6" id="KW-1185">Reference proteome</keyword>
<dbReference type="InterPro" id="IPR028081">
    <property type="entry name" value="Leu-bd"/>
</dbReference>
<keyword evidence="3" id="KW-0813">Transport</keyword>
<evidence type="ECO:0000313" key="6">
    <source>
        <dbReference type="Proteomes" id="UP000619295"/>
    </source>
</evidence>
<proteinExistence type="inferred from homology"/>
<dbReference type="Proteomes" id="UP000619295">
    <property type="component" value="Unassembled WGS sequence"/>
</dbReference>
<gene>
    <name evidence="5" type="ORF">IED13_12340</name>
</gene>
<reference evidence="5" key="1">
    <citation type="submission" date="2020-09" db="EMBL/GenBank/DDBJ databases">
        <title>Bosea spartocytisi sp. nov. a root nodule endophyte of Spartocytisus supranubius in the high mountain ecosystem fo the Teide National Park (Canary Islands, Spain).</title>
        <authorList>
            <person name="Pulido-Suarez L."/>
            <person name="Peix A."/>
            <person name="Igual J.M."/>
            <person name="Socas-Perez N."/>
            <person name="Velazquez E."/>
            <person name="Flores-Felix J.D."/>
            <person name="Leon-Barrios M."/>
        </authorList>
    </citation>
    <scope>NUCLEOTIDE SEQUENCE</scope>
    <source>
        <strain evidence="5">SSUT16</strain>
    </source>
</reference>
<dbReference type="EMBL" id="JACXWY010000006">
    <property type="protein sequence ID" value="MBD3846488.1"/>
    <property type="molecule type" value="Genomic_DNA"/>
</dbReference>
<evidence type="ECO:0000256" key="2">
    <source>
        <dbReference type="ARBA" id="ARBA00022729"/>
    </source>
</evidence>
<keyword evidence="2" id="KW-0732">Signal</keyword>
<evidence type="ECO:0000313" key="5">
    <source>
        <dbReference type="EMBL" id="MBD3846488.1"/>
    </source>
</evidence>
<dbReference type="PANTHER" id="PTHR30483:SF6">
    <property type="entry name" value="PERIPLASMIC BINDING PROTEIN OF ABC TRANSPORTER FOR NATURAL AMINO ACIDS"/>
    <property type="match status" value="1"/>
</dbReference>
<dbReference type="PROSITE" id="PS51318">
    <property type="entry name" value="TAT"/>
    <property type="match status" value="1"/>
</dbReference>
<dbReference type="AlphaFoldDB" id="A0A927E8V3"/>
<comment type="similarity">
    <text evidence="1">Belongs to the leucine-binding protein family.</text>
</comment>
<evidence type="ECO:0000259" key="4">
    <source>
        <dbReference type="Pfam" id="PF13458"/>
    </source>
</evidence>
<dbReference type="SUPFAM" id="SSF53822">
    <property type="entry name" value="Periplasmic binding protein-like I"/>
    <property type="match status" value="1"/>
</dbReference>